<comment type="similarity">
    <text evidence="1 4">Belongs to the ubiquitin family. SUMO subfamily.</text>
</comment>
<dbReference type="PROSITE" id="PS50053">
    <property type="entry name" value="UBIQUITIN_2"/>
    <property type="match status" value="1"/>
</dbReference>
<name>A0ABM0ZPL1_ECHTE</name>
<dbReference type="InterPro" id="IPR029071">
    <property type="entry name" value="Ubiquitin-like_domsf"/>
</dbReference>
<feature type="region of interest" description="Disordered" evidence="5">
    <location>
        <begin position="76"/>
        <end position="105"/>
    </location>
</feature>
<feature type="domain" description="Ubiquitin-like" evidence="6">
    <location>
        <begin position="26"/>
        <end position="103"/>
    </location>
</feature>
<evidence type="ECO:0000259" key="6">
    <source>
        <dbReference type="PROSITE" id="PS50053"/>
    </source>
</evidence>
<keyword evidence="2" id="KW-1017">Isopeptide bond</keyword>
<dbReference type="Pfam" id="PF11976">
    <property type="entry name" value="Rad60-SLD"/>
    <property type="match status" value="1"/>
</dbReference>
<dbReference type="GeneID" id="105978284"/>
<evidence type="ECO:0000256" key="3">
    <source>
        <dbReference type="ARBA" id="ARBA00022786"/>
    </source>
</evidence>
<dbReference type="SMART" id="SM00213">
    <property type="entry name" value="UBQ"/>
    <property type="match status" value="1"/>
</dbReference>
<keyword evidence="4" id="KW-0539">Nucleus</keyword>
<keyword evidence="7" id="KW-1185">Reference proteome</keyword>
<evidence type="ECO:0000256" key="1">
    <source>
        <dbReference type="ARBA" id="ARBA00009185"/>
    </source>
</evidence>
<sequence>MTHKETPAFALADEKPREGVQTENNDHIKLKVAGQDDSTVHFKIKRQTPLQKLQKAYGEPWGLSMRQIRFRLDGRPINETHTPAQVGTEDENTPDASLQQTGGVF</sequence>
<evidence type="ECO:0000313" key="7">
    <source>
        <dbReference type="Proteomes" id="UP000694863"/>
    </source>
</evidence>
<dbReference type="SUPFAM" id="SSF54236">
    <property type="entry name" value="Ubiquitin-like"/>
    <property type="match status" value="1"/>
</dbReference>
<dbReference type="InterPro" id="IPR022617">
    <property type="entry name" value="Rad60/SUMO-like_dom"/>
</dbReference>
<dbReference type="Proteomes" id="UP000694863">
    <property type="component" value="Unplaced"/>
</dbReference>
<dbReference type="Gene3D" id="3.10.20.90">
    <property type="entry name" value="Phosphatidylinositol 3-kinase Catalytic Subunit, Chain A, domain 1"/>
    <property type="match status" value="1"/>
</dbReference>
<evidence type="ECO:0000256" key="2">
    <source>
        <dbReference type="ARBA" id="ARBA00022499"/>
    </source>
</evidence>
<organism evidence="7 8">
    <name type="scientific">Echinops telfairi</name>
    <name type="common">Lesser hedgehog tenrec</name>
    <dbReference type="NCBI Taxonomy" id="9371"/>
    <lineage>
        <taxon>Eukaryota</taxon>
        <taxon>Metazoa</taxon>
        <taxon>Chordata</taxon>
        <taxon>Craniata</taxon>
        <taxon>Vertebrata</taxon>
        <taxon>Euteleostomi</taxon>
        <taxon>Mammalia</taxon>
        <taxon>Eutheria</taxon>
        <taxon>Afrotheria</taxon>
        <taxon>Tenrecidae</taxon>
        <taxon>Tenrecinae</taxon>
        <taxon>Echinops</taxon>
    </lineage>
</organism>
<keyword evidence="3 4" id="KW-0833">Ubl conjugation pathway</keyword>
<evidence type="ECO:0000313" key="8">
    <source>
        <dbReference type="RefSeq" id="XP_012859244.1"/>
    </source>
</evidence>
<feature type="compositionally biased region" description="Polar residues" evidence="5">
    <location>
        <begin position="94"/>
        <end position="105"/>
    </location>
</feature>
<gene>
    <name evidence="8" type="primary">LOC105978284</name>
</gene>
<feature type="region of interest" description="Disordered" evidence="5">
    <location>
        <begin position="1"/>
        <end position="21"/>
    </location>
</feature>
<proteinExistence type="inferred from homology"/>
<protein>
    <recommendedName>
        <fullName evidence="4">Small ubiquitin-related modifier</fullName>
        <shortName evidence="4">SUMO</shortName>
    </recommendedName>
</protein>
<reference evidence="8" key="1">
    <citation type="submission" date="2025-08" db="UniProtKB">
        <authorList>
            <consortium name="RefSeq"/>
        </authorList>
    </citation>
    <scope>IDENTIFICATION</scope>
</reference>
<evidence type="ECO:0000256" key="4">
    <source>
        <dbReference type="RuleBase" id="RU361190"/>
    </source>
</evidence>
<evidence type="ECO:0000256" key="5">
    <source>
        <dbReference type="SAM" id="MobiDB-lite"/>
    </source>
</evidence>
<comment type="subcellular location">
    <subcellularLocation>
        <location evidence="4">Nucleus</location>
    </subcellularLocation>
</comment>
<accession>A0ABM0ZPL1</accession>
<dbReference type="RefSeq" id="XP_012859244.1">
    <property type="nucleotide sequence ID" value="XM_013003790.1"/>
</dbReference>
<dbReference type="PANTHER" id="PTHR10562">
    <property type="entry name" value="SMALL UBIQUITIN-RELATED MODIFIER"/>
    <property type="match status" value="1"/>
</dbReference>
<dbReference type="InterPro" id="IPR000626">
    <property type="entry name" value="Ubiquitin-like_dom"/>
</dbReference>